<comment type="caution">
    <text evidence="1">The sequence shown here is derived from an EMBL/GenBank/DDBJ whole genome shotgun (WGS) entry which is preliminary data.</text>
</comment>
<organism evidence="1 2">
    <name type="scientific">Candidatus Liberibacter solanacearum</name>
    <dbReference type="NCBI Taxonomy" id="556287"/>
    <lineage>
        <taxon>Bacteria</taxon>
        <taxon>Pseudomonadati</taxon>
        <taxon>Pseudomonadota</taxon>
        <taxon>Alphaproteobacteria</taxon>
        <taxon>Hyphomicrobiales</taxon>
        <taxon>Rhizobiaceae</taxon>
        <taxon>Liberibacter</taxon>
    </lineage>
</organism>
<dbReference type="AlphaFoldDB" id="A0A0F4VKH1"/>
<evidence type="ECO:0000313" key="1">
    <source>
        <dbReference type="EMBL" id="KJZ81884.1"/>
    </source>
</evidence>
<dbReference type="RefSeq" id="WP_280135987.1">
    <property type="nucleotide sequence ID" value="NZ_JMTK01000002.1"/>
</dbReference>
<protein>
    <submittedName>
        <fullName evidence="1">Uncharacterized protein</fullName>
    </submittedName>
</protein>
<evidence type="ECO:0000313" key="2">
    <source>
        <dbReference type="Proteomes" id="UP000033731"/>
    </source>
</evidence>
<dbReference type="EMBL" id="JMTK01000002">
    <property type="protein sequence ID" value="KJZ81884.1"/>
    <property type="molecule type" value="Genomic_DNA"/>
</dbReference>
<dbReference type="PATRIC" id="fig|556287.9.peg.635"/>
<reference evidence="1 2" key="1">
    <citation type="journal article" date="2015" name="Phytopathology">
        <title>Genomes of Candidatus Liberibacter solanacearum haplotype A from New Zealand and the USA suggest significant genome plasticity in the species.</title>
        <authorList>
            <person name="Thompson S.M."/>
            <person name="Johnson C.P."/>
            <person name="Lu A.Y."/>
            <person name="Frampton R.A."/>
            <person name="Sullivan K.L."/>
            <person name="Fiers M.W."/>
            <person name="Crowhurst R.N."/>
            <person name="Pitman A.R."/>
            <person name="Scott I."/>
            <person name="Gudmestad N.C."/>
            <person name="Smith G.R."/>
        </authorList>
    </citation>
    <scope>NUCLEOTIDE SEQUENCE [LARGE SCALE GENOMIC DNA]</scope>
    <source>
        <strain evidence="1 2">LsoNZ1</strain>
    </source>
</reference>
<gene>
    <name evidence="1" type="ORF">DJ66_0612</name>
</gene>
<proteinExistence type="predicted"/>
<dbReference type="Proteomes" id="UP000033731">
    <property type="component" value="Unassembled WGS sequence"/>
</dbReference>
<name>A0A0F4VKH1_9HYPH</name>
<keyword evidence="2" id="KW-1185">Reference proteome</keyword>
<sequence length="43" mass="5191">MALTKEKMADRMEKLCERIESVRVEARYAVEDAIYNYSRYDRS</sequence>
<accession>A0A0F4VKH1</accession>